<keyword evidence="13 15" id="KW-0472">Membrane</keyword>
<feature type="domain" description="Cytochrome b/b6 N-terminal region profile" evidence="16">
    <location>
        <begin position="14"/>
        <end position="225"/>
    </location>
</feature>
<evidence type="ECO:0000256" key="7">
    <source>
        <dbReference type="ARBA" id="ARBA00022660"/>
    </source>
</evidence>
<evidence type="ECO:0000256" key="2">
    <source>
        <dbReference type="ARBA" id="ARBA00004141"/>
    </source>
</evidence>
<evidence type="ECO:0000256" key="1">
    <source>
        <dbReference type="ARBA" id="ARBA00002444"/>
    </source>
</evidence>
<protein>
    <recommendedName>
        <fullName evidence="4 14">Cytochrome b</fullName>
    </recommendedName>
</protein>
<evidence type="ECO:0000256" key="11">
    <source>
        <dbReference type="ARBA" id="ARBA00022989"/>
    </source>
</evidence>
<evidence type="ECO:0000256" key="14">
    <source>
        <dbReference type="RuleBase" id="RU003385"/>
    </source>
</evidence>
<evidence type="ECO:0000256" key="6">
    <source>
        <dbReference type="ARBA" id="ARBA00022617"/>
    </source>
</evidence>
<keyword evidence="19" id="KW-1185">Reference proteome</keyword>
<feature type="transmembrane region" description="Helical" evidence="15">
    <location>
        <begin position="349"/>
        <end position="367"/>
    </location>
</feature>
<dbReference type="InterPro" id="IPR005798">
    <property type="entry name" value="Cyt_b/b6_C"/>
</dbReference>
<keyword evidence="7 14" id="KW-0679">Respiratory chain</keyword>
<dbReference type="CDD" id="cd00284">
    <property type="entry name" value="Cytochrome_b_N"/>
    <property type="match status" value="1"/>
</dbReference>
<evidence type="ECO:0000259" key="17">
    <source>
        <dbReference type="PROSITE" id="PS51003"/>
    </source>
</evidence>
<dbReference type="Gene3D" id="1.20.810.10">
    <property type="entry name" value="Cytochrome Bc1 Complex, Chain C"/>
    <property type="match status" value="1"/>
</dbReference>
<comment type="caution">
    <text evidence="18">The sequence shown here is derived from an EMBL/GenBank/DDBJ whole genome shotgun (WGS) entry which is preliminary data.</text>
</comment>
<dbReference type="PIRSF" id="PIRSF038885">
    <property type="entry name" value="COB"/>
    <property type="match status" value="1"/>
</dbReference>
<evidence type="ECO:0000256" key="13">
    <source>
        <dbReference type="ARBA" id="ARBA00023136"/>
    </source>
</evidence>
<dbReference type="SUPFAM" id="SSF81648">
    <property type="entry name" value="a domain/subunit of cytochrome bc1 complex (Ubiquinol-cytochrome c reductase)"/>
    <property type="match status" value="1"/>
</dbReference>
<comment type="subunit">
    <text evidence="3 14">The main subunits of complex b-c1 are: cytochrome b, cytochrome c1 and the Rieske protein.</text>
</comment>
<dbReference type="SUPFAM" id="SSF81342">
    <property type="entry name" value="Transmembrane di-heme cytochromes"/>
    <property type="match status" value="1"/>
</dbReference>
<comment type="similarity">
    <text evidence="14">Belongs to the cytochrome b family.</text>
</comment>
<comment type="subcellular location">
    <subcellularLocation>
        <location evidence="2">Membrane</location>
        <topology evidence="2">Multi-pass membrane protein</topology>
    </subcellularLocation>
</comment>
<accession>A0ABQ1JCP6</accession>
<feature type="transmembrane region" description="Helical" evidence="15">
    <location>
        <begin position="194"/>
        <end position="215"/>
    </location>
</feature>
<dbReference type="RefSeq" id="WP_084394510.1">
    <property type="nucleotide sequence ID" value="NZ_BMKF01000001.1"/>
</dbReference>
<evidence type="ECO:0000256" key="10">
    <source>
        <dbReference type="ARBA" id="ARBA00022982"/>
    </source>
</evidence>
<evidence type="ECO:0000256" key="12">
    <source>
        <dbReference type="ARBA" id="ARBA00023004"/>
    </source>
</evidence>
<dbReference type="Pfam" id="PF00032">
    <property type="entry name" value="Cytochrom_B_C"/>
    <property type="match status" value="1"/>
</dbReference>
<keyword evidence="8 14" id="KW-0812">Transmembrane</keyword>
<evidence type="ECO:0000313" key="18">
    <source>
        <dbReference type="EMBL" id="GGB65587.1"/>
    </source>
</evidence>
<feature type="transmembrane region" description="Helical" evidence="15">
    <location>
        <begin position="43"/>
        <end position="69"/>
    </location>
</feature>
<feature type="transmembrane region" description="Helical" evidence="15">
    <location>
        <begin position="128"/>
        <end position="149"/>
    </location>
</feature>
<feature type="transmembrane region" description="Helical" evidence="15">
    <location>
        <begin position="89"/>
        <end position="108"/>
    </location>
</feature>
<dbReference type="InterPro" id="IPR027387">
    <property type="entry name" value="Cytb/b6-like_sf"/>
</dbReference>
<dbReference type="PROSITE" id="PS51003">
    <property type="entry name" value="CYTB_CTER"/>
    <property type="match status" value="1"/>
</dbReference>
<dbReference type="InterPro" id="IPR048259">
    <property type="entry name" value="Cytochrome_b_N_euk/bac"/>
</dbReference>
<keyword evidence="10 14" id="KW-0249">Electron transport</keyword>
<dbReference type="PANTHER" id="PTHR19271">
    <property type="entry name" value="CYTOCHROME B"/>
    <property type="match status" value="1"/>
</dbReference>
<dbReference type="InterPro" id="IPR036150">
    <property type="entry name" value="Cyt_b/b6_C_sf"/>
</dbReference>
<proteinExistence type="inferred from homology"/>
<evidence type="ECO:0000313" key="19">
    <source>
        <dbReference type="Proteomes" id="UP000628854"/>
    </source>
</evidence>
<sequence length="485" mass="54147">MSGHPSTYEPKTGFTKWLDSRLPIVRLAYDSFVDFPTPKNLNYWWTFGGILAVCLMTQILTGVVLAMHYTPTVDGAFASVERIMRDVPYGWLIRYIHANGASMFFLAVYIHMVRGLYYGSYKAPREVLWILGCVIFLLMMGTAFLGYVLPWGQMSYHGANVITGLIGAVPVVGDSIKAWLMGGPSIGNQTIQRFFSLHYLLPFMIAGVVILHIWALHVPGNNNPTGVEARKDKEGLKKDTVPFHPYYTIKDAFAIVVFLIIFAAFVFYAPNVLGHADNYIEANPLVTPAHIVPEWYLLPFYAILRAITFNIGPIDAKLLGVIAMFGSIAILFVLPWLDTSKVRSMRYRPIARQFFFGFVVAGLLLGWCGASNPDDPIIPMGEDQLVVTYTDANGLQATQTYEEYEPAAEFRDSRIEAGQEATIAIKKAPAFRFVHLAQILTLYYFAYFLVILPLLGLREKPKDEPASIHKAVLGNKDRAAPAPAE</sequence>
<dbReference type="PANTHER" id="PTHR19271:SF16">
    <property type="entry name" value="CYTOCHROME B"/>
    <property type="match status" value="1"/>
</dbReference>
<evidence type="ECO:0000256" key="4">
    <source>
        <dbReference type="ARBA" id="ARBA00013531"/>
    </source>
</evidence>
<evidence type="ECO:0000256" key="3">
    <source>
        <dbReference type="ARBA" id="ARBA00011649"/>
    </source>
</evidence>
<keyword evidence="9" id="KW-0479">Metal-binding</keyword>
<dbReference type="Pfam" id="PF00033">
    <property type="entry name" value="Cytochrome_B"/>
    <property type="match status" value="1"/>
</dbReference>
<feature type="transmembrane region" description="Helical" evidence="15">
    <location>
        <begin position="436"/>
        <end position="457"/>
    </location>
</feature>
<feature type="domain" description="Cytochrome b/b6 C-terminal region profile" evidence="17">
    <location>
        <begin position="233"/>
        <end position="410"/>
    </location>
</feature>
<evidence type="ECO:0000259" key="16">
    <source>
        <dbReference type="PROSITE" id="PS51002"/>
    </source>
</evidence>
<dbReference type="InterPro" id="IPR016174">
    <property type="entry name" value="Di-haem_cyt_TM"/>
</dbReference>
<keyword evidence="5 14" id="KW-0813">Transport</keyword>
<dbReference type="InterPro" id="IPR030689">
    <property type="entry name" value="Cytochrome_b"/>
</dbReference>
<reference evidence="19" key="1">
    <citation type="journal article" date="2019" name="Int. J. Syst. Evol. Microbiol.">
        <title>The Global Catalogue of Microorganisms (GCM) 10K type strain sequencing project: providing services to taxonomists for standard genome sequencing and annotation.</title>
        <authorList>
            <consortium name="The Broad Institute Genomics Platform"/>
            <consortium name="The Broad Institute Genome Sequencing Center for Infectious Disease"/>
            <person name="Wu L."/>
            <person name="Ma J."/>
        </authorList>
    </citation>
    <scope>NUCLEOTIDE SEQUENCE [LARGE SCALE GENOMIC DNA]</scope>
    <source>
        <strain evidence="19">CGMCC 1.15928</strain>
    </source>
</reference>
<dbReference type="InterPro" id="IPR005797">
    <property type="entry name" value="Cyt_b/b6_N"/>
</dbReference>
<dbReference type="InterPro" id="IPR048260">
    <property type="entry name" value="Cytochrome_b_C_euk/bac"/>
</dbReference>
<feature type="transmembrane region" description="Helical" evidence="15">
    <location>
        <begin position="318"/>
        <end position="337"/>
    </location>
</feature>
<dbReference type="EMBL" id="BMKF01000001">
    <property type="protein sequence ID" value="GGB65587.1"/>
    <property type="molecule type" value="Genomic_DNA"/>
</dbReference>
<dbReference type="CDD" id="cd00290">
    <property type="entry name" value="cytochrome_b_C"/>
    <property type="match status" value="1"/>
</dbReference>
<name>A0ABQ1JCP6_9PROT</name>
<evidence type="ECO:0000256" key="9">
    <source>
        <dbReference type="ARBA" id="ARBA00022723"/>
    </source>
</evidence>
<comment type="cofactor">
    <cofactor evidence="14">
        <name>heme b</name>
        <dbReference type="ChEBI" id="CHEBI:60344"/>
    </cofactor>
    <text evidence="14">Binds 2 heme groups non-covalently.</text>
</comment>
<organism evidence="18 19">
    <name type="scientific">Henriciella pelagia</name>
    <dbReference type="NCBI Taxonomy" id="1977912"/>
    <lineage>
        <taxon>Bacteria</taxon>
        <taxon>Pseudomonadati</taxon>
        <taxon>Pseudomonadota</taxon>
        <taxon>Alphaproteobacteria</taxon>
        <taxon>Hyphomonadales</taxon>
        <taxon>Hyphomonadaceae</taxon>
        <taxon>Henriciella</taxon>
    </lineage>
</organism>
<feature type="transmembrane region" description="Helical" evidence="15">
    <location>
        <begin position="295"/>
        <end position="312"/>
    </location>
</feature>
<dbReference type="PROSITE" id="PS51002">
    <property type="entry name" value="CYTB_NTER"/>
    <property type="match status" value="1"/>
</dbReference>
<comment type="function">
    <text evidence="1 14">Component of the ubiquinol-cytochrome c reductase complex (complex III or cytochrome b-c1 complex), which is a respiratory chain that generates an electrochemical potential coupled to ATP synthesis.</text>
</comment>
<evidence type="ECO:0000256" key="15">
    <source>
        <dbReference type="SAM" id="Phobius"/>
    </source>
</evidence>
<dbReference type="Proteomes" id="UP000628854">
    <property type="component" value="Unassembled WGS sequence"/>
</dbReference>
<keyword evidence="11 15" id="KW-1133">Transmembrane helix</keyword>
<evidence type="ECO:0000256" key="8">
    <source>
        <dbReference type="ARBA" id="ARBA00022692"/>
    </source>
</evidence>
<gene>
    <name evidence="18" type="ORF">GCM10011503_13000</name>
</gene>
<evidence type="ECO:0000256" key="5">
    <source>
        <dbReference type="ARBA" id="ARBA00022448"/>
    </source>
</evidence>
<feature type="transmembrane region" description="Helical" evidence="15">
    <location>
        <begin position="252"/>
        <end position="274"/>
    </location>
</feature>
<keyword evidence="12" id="KW-0408">Iron</keyword>
<keyword evidence="6 14" id="KW-0349">Heme</keyword>